<sequence length="153" mass="17186">MHPIRVLKSQSELAALPNYSIVSSPENPDWGAVKNGDDSWMIFGAEGTRDSAWAWGWLSEGIPAEAWLLWDPTGPAPHVPAKVWRTTIPDRSPEVKLHKTLGHARSAVTNRISSYPGFAHYDMRIEELNTATNQFFVLHDIRSGTRLDSLPWK</sequence>
<accession>A0A9X1MIG3</accession>
<evidence type="ECO:0000313" key="2">
    <source>
        <dbReference type="Proteomes" id="UP001139158"/>
    </source>
</evidence>
<gene>
    <name evidence="1" type="ORF">LJ757_18765</name>
</gene>
<organism evidence="1 2">
    <name type="scientific">Arthrobacter caoxuetaonis</name>
    <dbReference type="NCBI Taxonomy" id="2886935"/>
    <lineage>
        <taxon>Bacteria</taxon>
        <taxon>Bacillati</taxon>
        <taxon>Actinomycetota</taxon>
        <taxon>Actinomycetes</taxon>
        <taxon>Micrococcales</taxon>
        <taxon>Micrococcaceae</taxon>
        <taxon>Arthrobacter</taxon>
    </lineage>
</organism>
<dbReference type="Proteomes" id="UP001139158">
    <property type="component" value="Unassembled WGS sequence"/>
</dbReference>
<comment type="caution">
    <text evidence="1">The sequence shown here is derived from an EMBL/GenBank/DDBJ whole genome shotgun (WGS) entry which is preliminary data.</text>
</comment>
<evidence type="ECO:0000313" key="1">
    <source>
        <dbReference type="EMBL" id="MCC3299805.1"/>
    </source>
</evidence>
<proteinExistence type="predicted"/>
<dbReference type="RefSeq" id="WP_227897825.1">
    <property type="nucleotide sequence ID" value="NZ_CP099467.1"/>
</dbReference>
<protein>
    <submittedName>
        <fullName evidence="1">Uncharacterized protein</fullName>
    </submittedName>
</protein>
<keyword evidence="2" id="KW-1185">Reference proteome</keyword>
<reference evidence="1" key="1">
    <citation type="submission" date="2021-10" db="EMBL/GenBank/DDBJ databases">
        <title>Novel species in genus Arthrobacter.</title>
        <authorList>
            <person name="Liu Y."/>
        </authorList>
    </citation>
    <scope>NUCLEOTIDE SEQUENCE</scope>
    <source>
        <strain evidence="1">Zg-Y453</strain>
    </source>
</reference>
<dbReference type="AlphaFoldDB" id="A0A9X1MIG3"/>
<name>A0A9X1MIG3_9MICC</name>
<dbReference type="EMBL" id="JAJFZV010000020">
    <property type="protein sequence ID" value="MCC3299805.1"/>
    <property type="molecule type" value="Genomic_DNA"/>
</dbReference>